<keyword evidence="6 9" id="KW-0804">Transcription</keyword>
<keyword evidence="11" id="KW-0732">Signal</keyword>
<keyword evidence="1 9" id="KW-0479">Metal-binding</keyword>
<dbReference type="InterPro" id="IPR003851">
    <property type="entry name" value="Znf_Dof"/>
</dbReference>
<dbReference type="Proteomes" id="UP001359559">
    <property type="component" value="Unassembled WGS sequence"/>
</dbReference>
<feature type="domain" description="Dof-type" evidence="12">
    <location>
        <begin position="66"/>
        <end position="120"/>
    </location>
</feature>
<feature type="region of interest" description="Disordered" evidence="10">
    <location>
        <begin position="135"/>
        <end position="158"/>
    </location>
</feature>
<evidence type="ECO:0000259" key="12">
    <source>
        <dbReference type="PROSITE" id="PS50884"/>
    </source>
</evidence>
<feature type="region of interest" description="Disordered" evidence="10">
    <location>
        <begin position="254"/>
        <end position="281"/>
    </location>
</feature>
<dbReference type="PANTHER" id="PTHR31992">
    <property type="entry name" value="DOF ZINC FINGER PROTEIN DOF1.4-RELATED"/>
    <property type="match status" value="1"/>
</dbReference>
<gene>
    <name evidence="13" type="ORF">RJT34_23778</name>
</gene>
<keyword evidence="3 9" id="KW-0862">Zinc</keyword>
<accession>A0AAN9FLQ6</accession>
<dbReference type="Pfam" id="PF02701">
    <property type="entry name" value="Zn_ribbon_Dof"/>
    <property type="match status" value="1"/>
</dbReference>
<organism evidence="13 14">
    <name type="scientific">Clitoria ternatea</name>
    <name type="common">Butterfly pea</name>
    <dbReference type="NCBI Taxonomy" id="43366"/>
    <lineage>
        <taxon>Eukaryota</taxon>
        <taxon>Viridiplantae</taxon>
        <taxon>Streptophyta</taxon>
        <taxon>Embryophyta</taxon>
        <taxon>Tracheophyta</taxon>
        <taxon>Spermatophyta</taxon>
        <taxon>Magnoliopsida</taxon>
        <taxon>eudicotyledons</taxon>
        <taxon>Gunneridae</taxon>
        <taxon>Pentapetalae</taxon>
        <taxon>rosids</taxon>
        <taxon>fabids</taxon>
        <taxon>Fabales</taxon>
        <taxon>Fabaceae</taxon>
        <taxon>Papilionoideae</taxon>
        <taxon>50 kb inversion clade</taxon>
        <taxon>NPAAA clade</taxon>
        <taxon>indigoferoid/millettioid clade</taxon>
        <taxon>Phaseoleae</taxon>
        <taxon>Clitoria</taxon>
    </lineage>
</organism>
<comment type="function">
    <text evidence="9">Transcription factor that binds specifically to a 5'-AA[AG]G-3' consensus core sequence.</text>
</comment>
<name>A0AAN9FLQ6_CLITE</name>
<evidence type="ECO:0000256" key="5">
    <source>
        <dbReference type="ARBA" id="ARBA00023125"/>
    </source>
</evidence>
<evidence type="ECO:0000256" key="11">
    <source>
        <dbReference type="SAM" id="SignalP"/>
    </source>
</evidence>
<keyword evidence="2 8" id="KW-0863">Zinc-finger</keyword>
<comment type="subcellular location">
    <subcellularLocation>
        <location evidence="8 9">Nucleus</location>
    </subcellularLocation>
</comment>
<evidence type="ECO:0000313" key="14">
    <source>
        <dbReference type="Proteomes" id="UP001359559"/>
    </source>
</evidence>
<dbReference type="InterPro" id="IPR045174">
    <property type="entry name" value="Dof"/>
</dbReference>
<sequence>MLTLLWKCVSLIYAVCFSKKPEMLLPMPLLPFPLATCPHHRHPLPPRRAFVVVMENGWKPEVEISPNCPRCGSSNTKFCYYNNYSLTQPRYFCKGCRRYWTKGGSLRNVPVGGGCRKNRRGNKTLLRQSIDGFTFKNNNSPTHHHSSNNTNPVVGHSNYDPAIRTTCSTSSSSSDGPNIDLALVYANFLNQKPNSEAGPENINQVQSTVFDPSQEIGPPSALAEELGNASNQVCYSDQFNSMQTLIQKDAIDNQQCSSQGGGGDGGLNFELPPLPGEEEVSHDHHMMWSDSDEMMMNHVFQVTQEPPPLLGPHQVHDADLLIGNWSPFDSPRGASFSRP</sequence>
<dbReference type="EMBL" id="JAYKXN010000006">
    <property type="protein sequence ID" value="KAK7278742.1"/>
    <property type="molecule type" value="Genomic_DNA"/>
</dbReference>
<dbReference type="GO" id="GO:0005634">
    <property type="term" value="C:nucleus"/>
    <property type="evidence" value="ECO:0007669"/>
    <property type="project" value="UniProtKB-SubCell"/>
</dbReference>
<dbReference type="GO" id="GO:0003700">
    <property type="term" value="F:DNA-binding transcription factor activity"/>
    <property type="evidence" value="ECO:0007669"/>
    <property type="project" value="UniProtKB-UniRule"/>
</dbReference>
<dbReference type="GO" id="GO:0008270">
    <property type="term" value="F:zinc ion binding"/>
    <property type="evidence" value="ECO:0007669"/>
    <property type="project" value="UniProtKB-KW"/>
</dbReference>
<proteinExistence type="predicted"/>
<evidence type="ECO:0000256" key="6">
    <source>
        <dbReference type="ARBA" id="ARBA00023163"/>
    </source>
</evidence>
<evidence type="ECO:0000256" key="7">
    <source>
        <dbReference type="ARBA" id="ARBA00023242"/>
    </source>
</evidence>
<dbReference type="PROSITE" id="PS01361">
    <property type="entry name" value="ZF_DOF_1"/>
    <property type="match status" value="1"/>
</dbReference>
<dbReference type="AlphaFoldDB" id="A0AAN9FLQ6"/>
<dbReference type="GO" id="GO:0003677">
    <property type="term" value="F:DNA binding"/>
    <property type="evidence" value="ECO:0007669"/>
    <property type="project" value="UniProtKB-UniRule"/>
</dbReference>
<feature type="compositionally biased region" description="Low complexity" evidence="10">
    <location>
        <begin position="137"/>
        <end position="152"/>
    </location>
</feature>
<feature type="chain" id="PRO_5042851395" description="Dof zinc finger protein" evidence="11">
    <location>
        <begin position="19"/>
        <end position="339"/>
    </location>
</feature>
<feature type="signal peptide" evidence="11">
    <location>
        <begin position="1"/>
        <end position="18"/>
    </location>
</feature>
<evidence type="ECO:0000313" key="13">
    <source>
        <dbReference type="EMBL" id="KAK7278742.1"/>
    </source>
</evidence>
<evidence type="ECO:0000256" key="9">
    <source>
        <dbReference type="RuleBase" id="RU369094"/>
    </source>
</evidence>
<evidence type="ECO:0000256" key="8">
    <source>
        <dbReference type="PROSITE-ProRule" id="PRU00071"/>
    </source>
</evidence>
<dbReference type="PANTHER" id="PTHR31992:SF111">
    <property type="entry name" value="DOF ZINC FINGER PROTEIN DOF3.5"/>
    <property type="match status" value="1"/>
</dbReference>
<evidence type="ECO:0000256" key="3">
    <source>
        <dbReference type="ARBA" id="ARBA00022833"/>
    </source>
</evidence>
<keyword evidence="14" id="KW-1185">Reference proteome</keyword>
<dbReference type="PROSITE" id="PS50884">
    <property type="entry name" value="ZF_DOF_2"/>
    <property type="match status" value="1"/>
</dbReference>
<protein>
    <recommendedName>
        <fullName evidence="9">Dof zinc finger protein</fullName>
    </recommendedName>
</protein>
<evidence type="ECO:0000256" key="2">
    <source>
        <dbReference type="ARBA" id="ARBA00022771"/>
    </source>
</evidence>
<keyword evidence="4 9" id="KW-0805">Transcription regulation</keyword>
<keyword evidence="7 8" id="KW-0539">Nucleus</keyword>
<keyword evidence="5 8" id="KW-0238">DNA-binding</keyword>
<evidence type="ECO:0000256" key="1">
    <source>
        <dbReference type="ARBA" id="ARBA00022723"/>
    </source>
</evidence>
<evidence type="ECO:0000256" key="10">
    <source>
        <dbReference type="SAM" id="MobiDB-lite"/>
    </source>
</evidence>
<evidence type="ECO:0000256" key="4">
    <source>
        <dbReference type="ARBA" id="ARBA00023015"/>
    </source>
</evidence>
<comment type="caution">
    <text evidence="13">The sequence shown here is derived from an EMBL/GenBank/DDBJ whole genome shotgun (WGS) entry which is preliminary data.</text>
</comment>
<reference evidence="13 14" key="1">
    <citation type="submission" date="2024-01" db="EMBL/GenBank/DDBJ databases">
        <title>The genomes of 5 underutilized Papilionoideae crops provide insights into root nodulation and disease resistance.</title>
        <authorList>
            <person name="Yuan L."/>
        </authorList>
    </citation>
    <scope>NUCLEOTIDE SEQUENCE [LARGE SCALE GENOMIC DNA]</scope>
    <source>
        <strain evidence="13">LY-2023</strain>
        <tissue evidence="13">Leaf</tissue>
    </source>
</reference>